<name>A0A6J4I1L2_9CHLR</name>
<accession>A0A6J4I1L2</accession>
<sequence>MGQQPYLDVKAEGNGSMAVKQGTPEDVYGVVLQDPRAMVRAPLPEPQWPAMQAYIPRRQRLWRGHHDMVTKSSLPKPCRGERWLMKPLKGTNEAPTACSDVVQRGKAGWPTGGDPYGHGVAVVVRTGESPVHGEGRQVVSIHQKVRYA</sequence>
<organism evidence="1">
    <name type="scientific">uncultured Chloroflexia bacterium</name>
    <dbReference type="NCBI Taxonomy" id="1672391"/>
    <lineage>
        <taxon>Bacteria</taxon>
        <taxon>Bacillati</taxon>
        <taxon>Chloroflexota</taxon>
        <taxon>Chloroflexia</taxon>
        <taxon>environmental samples</taxon>
    </lineage>
</organism>
<protein>
    <submittedName>
        <fullName evidence="1">Uncharacterized protein</fullName>
    </submittedName>
</protein>
<proteinExistence type="predicted"/>
<evidence type="ECO:0000313" key="1">
    <source>
        <dbReference type="EMBL" id="CAA9237597.1"/>
    </source>
</evidence>
<reference evidence="1" key="1">
    <citation type="submission" date="2020-02" db="EMBL/GenBank/DDBJ databases">
        <authorList>
            <person name="Meier V. D."/>
        </authorList>
    </citation>
    <scope>NUCLEOTIDE SEQUENCE</scope>
    <source>
        <strain evidence="1">AVDCRST_MAG93</strain>
    </source>
</reference>
<dbReference type="EMBL" id="CADCTR010000393">
    <property type="protein sequence ID" value="CAA9237597.1"/>
    <property type="molecule type" value="Genomic_DNA"/>
</dbReference>
<dbReference type="AlphaFoldDB" id="A0A6J4I1L2"/>
<gene>
    <name evidence="1" type="ORF">AVDCRST_MAG93-1165</name>
</gene>